<keyword evidence="6" id="KW-0539">Nucleus</keyword>
<evidence type="ECO:0000256" key="7">
    <source>
        <dbReference type="SAM" id="MobiDB-lite"/>
    </source>
</evidence>
<evidence type="ECO:0000256" key="1">
    <source>
        <dbReference type="ARBA" id="ARBA00022723"/>
    </source>
</evidence>
<sequence length="202" mass="23044">MSEAEGAFDEHIERFSAIIPLCAAYLEATKASPETLETGASKECEHSEKVDSQQKAARKPSEEYHEKLVFTFETGIVPVLFLTAAKCRHPHIRQGAVELLLRYGDRQENLWRAQTLAHIVSRMIYIEAEAGKKFRQEQRQLHAPSLATLRRPCQRQGMPDLPFEVTQKFWGSQTKALKSKPLLQRLSLTCQKPKLDFIGIRI</sequence>
<evidence type="ECO:0000256" key="5">
    <source>
        <dbReference type="ARBA" id="ARBA00023163"/>
    </source>
</evidence>
<evidence type="ECO:0000256" key="6">
    <source>
        <dbReference type="ARBA" id="ARBA00023242"/>
    </source>
</evidence>
<gene>
    <name evidence="8" type="ORF">IM811_009497</name>
</gene>
<dbReference type="AlphaFoldDB" id="A0A8H7K3U4"/>
<dbReference type="EMBL" id="JADCTT010000021">
    <property type="protein sequence ID" value="KAF9742474.1"/>
    <property type="molecule type" value="Genomic_DNA"/>
</dbReference>
<protein>
    <submittedName>
        <fullName evidence="8">Uncharacterized protein</fullName>
    </submittedName>
</protein>
<dbReference type="GO" id="GO:0046872">
    <property type="term" value="F:metal ion binding"/>
    <property type="evidence" value="ECO:0007669"/>
    <property type="project" value="UniProtKB-KW"/>
</dbReference>
<evidence type="ECO:0000313" key="9">
    <source>
        <dbReference type="Proteomes" id="UP000616885"/>
    </source>
</evidence>
<dbReference type="Proteomes" id="UP000616885">
    <property type="component" value="Unassembled WGS sequence"/>
</dbReference>
<name>A0A8H7K3U4_BIOOC</name>
<comment type="caution">
    <text evidence="8">The sequence shown here is derived from an EMBL/GenBank/DDBJ whole genome shotgun (WGS) entry which is preliminary data.</text>
</comment>
<reference evidence="8" key="1">
    <citation type="submission" date="2020-10" db="EMBL/GenBank/DDBJ databases">
        <title>High-Quality Genome Resource of Clonostachys rosea strain S41 by Oxford Nanopore Long-Read Sequencing.</title>
        <authorList>
            <person name="Wang H."/>
        </authorList>
    </citation>
    <scope>NUCLEOTIDE SEQUENCE</scope>
    <source>
        <strain evidence="8">S41</strain>
    </source>
</reference>
<evidence type="ECO:0000256" key="3">
    <source>
        <dbReference type="ARBA" id="ARBA00023015"/>
    </source>
</evidence>
<dbReference type="PANTHER" id="PTHR36206">
    <property type="entry name" value="ASPERCRYPTIN BIOSYNTHESIS CLUSTER-SPECIFIC TRANSCRIPTION REGULATOR ATNN-RELATED"/>
    <property type="match status" value="1"/>
</dbReference>
<evidence type="ECO:0000313" key="8">
    <source>
        <dbReference type="EMBL" id="KAF9742474.1"/>
    </source>
</evidence>
<evidence type="ECO:0000256" key="4">
    <source>
        <dbReference type="ARBA" id="ARBA00023125"/>
    </source>
</evidence>
<keyword evidence="3" id="KW-0805">Transcription regulation</keyword>
<feature type="compositionally biased region" description="Basic and acidic residues" evidence="7">
    <location>
        <begin position="40"/>
        <end position="52"/>
    </location>
</feature>
<organism evidence="8 9">
    <name type="scientific">Bionectria ochroleuca</name>
    <name type="common">Gliocladium roseum</name>
    <dbReference type="NCBI Taxonomy" id="29856"/>
    <lineage>
        <taxon>Eukaryota</taxon>
        <taxon>Fungi</taxon>
        <taxon>Dikarya</taxon>
        <taxon>Ascomycota</taxon>
        <taxon>Pezizomycotina</taxon>
        <taxon>Sordariomycetes</taxon>
        <taxon>Hypocreomycetidae</taxon>
        <taxon>Hypocreales</taxon>
        <taxon>Bionectriaceae</taxon>
        <taxon>Clonostachys</taxon>
    </lineage>
</organism>
<accession>A0A8H7K3U4</accession>
<keyword evidence="2" id="KW-0862">Zinc</keyword>
<evidence type="ECO:0000256" key="2">
    <source>
        <dbReference type="ARBA" id="ARBA00022833"/>
    </source>
</evidence>
<dbReference type="InterPro" id="IPR052360">
    <property type="entry name" value="Transcr_Regulatory_Proteins"/>
</dbReference>
<feature type="region of interest" description="Disordered" evidence="7">
    <location>
        <begin position="37"/>
        <end position="58"/>
    </location>
</feature>
<keyword evidence="4" id="KW-0238">DNA-binding</keyword>
<keyword evidence="5" id="KW-0804">Transcription</keyword>
<keyword evidence="1" id="KW-0479">Metal-binding</keyword>
<dbReference type="GO" id="GO:0003677">
    <property type="term" value="F:DNA binding"/>
    <property type="evidence" value="ECO:0007669"/>
    <property type="project" value="UniProtKB-KW"/>
</dbReference>
<proteinExistence type="predicted"/>
<dbReference type="PANTHER" id="PTHR36206:SF16">
    <property type="entry name" value="TRANSCRIPTION FACTOR DOMAIN-CONTAINING PROTEIN-RELATED"/>
    <property type="match status" value="1"/>
</dbReference>